<gene>
    <name evidence="1" type="ORF">DN068_20180</name>
</gene>
<accession>A0A2W2BTC0</accession>
<evidence type="ECO:0000313" key="1">
    <source>
        <dbReference type="EMBL" id="PZF71023.1"/>
    </source>
</evidence>
<dbReference type="Proteomes" id="UP000248745">
    <property type="component" value="Unassembled WGS sequence"/>
</dbReference>
<sequence>MMNRIRNRRSRYASFGLAAVFILILSLVSCEKEVHINLSNGESQLVVQGVIETGLPPYVILSKSIGYSPTVDLSTLANTYVHGAVISVSDGSRTVKLREYQIDSVVQNVSYSFYIYSVDSSDPTSFSFVGQLEHYYTLNIAFEGKTYTSTTKIPNPKPLDSLWAEKTDTVNTPNIRVVWFKYTDPDTLGNSFRYFTSTNGGPFYPWINSVFNDDIINGSTVSYRMNLGYDHSKNPDFDSVGKARVGDTVVIKWCAIDKGVYNFYNTLEYSTGTVGSPFVSPVNVKTNILGGALGIWAGYGTTYKSIVIPL</sequence>
<dbReference type="OrthoDB" id="647456at2"/>
<evidence type="ECO:0000313" key="2">
    <source>
        <dbReference type="Proteomes" id="UP000248745"/>
    </source>
</evidence>
<comment type="caution">
    <text evidence="1">The sequence shown here is derived from an EMBL/GenBank/DDBJ whole genome shotgun (WGS) entry which is preliminary data.</text>
</comment>
<organism evidence="1 2">
    <name type="scientific">Taibaiella soli</name>
    <dbReference type="NCBI Taxonomy" id="1649169"/>
    <lineage>
        <taxon>Bacteria</taxon>
        <taxon>Pseudomonadati</taxon>
        <taxon>Bacteroidota</taxon>
        <taxon>Chitinophagia</taxon>
        <taxon>Chitinophagales</taxon>
        <taxon>Chitinophagaceae</taxon>
        <taxon>Taibaiella</taxon>
    </lineage>
</organism>
<dbReference type="EMBL" id="QKTW01000027">
    <property type="protein sequence ID" value="PZF71023.1"/>
    <property type="molecule type" value="Genomic_DNA"/>
</dbReference>
<dbReference type="PROSITE" id="PS51257">
    <property type="entry name" value="PROKAR_LIPOPROTEIN"/>
    <property type="match status" value="1"/>
</dbReference>
<dbReference type="RefSeq" id="WP_111000757.1">
    <property type="nucleotide sequence ID" value="NZ_QKTW01000027.1"/>
</dbReference>
<reference evidence="1 2" key="1">
    <citation type="submission" date="2018-06" db="EMBL/GenBank/DDBJ databases">
        <title>Mucibacter soli gen. nov., sp. nov., a new member of the family Chitinophagaceae producing mucin.</title>
        <authorList>
            <person name="Kim M.-K."/>
            <person name="Park S."/>
            <person name="Kim T.-S."/>
            <person name="Joung Y."/>
            <person name="Han J.-H."/>
            <person name="Kim S.B."/>
        </authorList>
    </citation>
    <scope>NUCLEOTIDE SEQUENCE [LARGE SCALE GENOMIC DNA]</scope>
    <source>
        <strain evidence="1 2">R1-15</strain>
    </source>
</reference>
<proteinExistence type="predicted"/>
<protein>
    <recommendedName>
        <fullName evidence="3">DUF4249 domain-containing protein</fullName>
    </recommendedName>
</protein>
<keyword evidence="2" id="KW-1185">Reference proteome</keyword>
<dbReference type="AlphaFoldDB" id="A0A2W2BTC0"/>
<evidence type="ECO:0008006" key="3">
    <source>
        <dbReference type="Google" id="ProtNLM"/>
    </source>
</evidence>
<name>A0A2W2BTC0_9BACT</name>